<feature type="chain" id="PRO_5034060424" description="Kazal-like domain-containing protein" evidence="1">
    <location>
        <begin position="19"/>
        <end position="122"/>
    </location>
</feature>
<dbReference type="AlphaFoldDB" id="A0A8H4KPY2"/>
<evidence type="ECO:0000256" key="1">
    <source>
        <dbReference type="SAM" id="SignalP"/>
    </source>
</evidence>
<dbReference type="OrthoDB" id="5102361at2759"/>
<feature type="signal peptide" evidence="1">
    <location>
        <begin position="1"/>
        <end position="18"/>
    </location>
</feature>
<proteinExistence type="predicted"/>
<keyword evidence="1" id="KW-0732">Signal</keyword>
<organism evidence="2 3">
    <name type="scientific">Fusarium austroafricanum</name>
    <dbReference type="NCBI Taxonomy" id="2364996"/>
    <lineage>
        <taxon>Eukaryota</taxon>
        <taxon>Fungi</taxon>
        <taxon>Dikarya</taxon>
        <taxon>Ascomycota</taxon>
        <taxon>Pezizomycotina</taxon>
        <taxon>Sordariomycetes</taxon>
        <taxon>Hypocreomycetidae</taxon>
        <taxon>Hypocreales</taxon>
        <taxon>Nectriaceae</taxon>
        <taxon>Fusarium</taxon>
        <taxon>Fusarium concolor species complex</taxon>
    </lineage>
</organism>
<keyword evidence="3" id="KW-1185">Reference proteome</keyword>
<reference evidence="2" key="1">
    <citation type="submission" date="2020-01" db="EMBL/GenBank/DDBJ databases">
        <title>Identification and distribution of gene clusters putatively required for synthesis of sphingolipid metabolism inhibitors in phylogenetically diverse species of the filamentous fungus Fusarium.</title>
        <authorList>
            <person name="Kim H.-S."/>
            <person name="Busman M."/>
            <person name="Brown D.W."/>
            <person name="Divon H."/>
            <person name="Uhlig S."/>
            <person name="Proctor R.H."/>
        </authorList>
    </citation>
    <scope>NUCLEOTIDE SEQUENCE</scope>
    <source>
        <strain evidence="2">NRRL 53441</strain>
    </source>
</reference>
<sequence>MFFKTLMTAATIVALVAAGPCSPPTDCPDICIDGINDCGVMWGGCYNICSPESSPTPPPCKPTDCPEVCMDGINDCGVKYGGCYLSPGATMFALLSCSRHHHHAHLRGPPITLDPDQTDNLD</sequence>
<evidence type="ECO:0000313" key="2">
    <source>
        <dbReference type="EMBL" id="KAF4453444.1"/>
    </source>
</evidence>
<gene>
    <name evidence="2" type="ORF">F53441_3903</name>
</gene>
<evidence type="ECO:0000313" key="3">
    <source>
        <dbReference type="Proteomes" id="UP000605986"/>
    </source>
</evidence>
<accession>A0A8H4KPY2</accession>
<dbReference type="EMBL" id="JAADJG010000153">
    <property type="protein sequence ID" value="KAF4453444.1"/>
    <property type="molecule type" value="Genomic_DNA"/>
</dbReference>
<evidence type="ECO:0008006" key="4">
    <source>
        <dbReference type="Google" id="ProtNLM"/>
    </source>
</evidence>
<comment type="caution">
    <text evidence="2">The sequence shown here is derived from an EMBL/GenBank/DDBJ whole genome shotgun (WGS) entry which is preliminary data.</text>
</comment>
<protein>
    <recommendedName>
        <fullName evidence="4">Kazal-like domain-containing protein</fullName>
    </recommendedName>
</protein>
<dbReference type="Proteomes" id="UP000605986">
    <property type="component" value="Unassembled WGS sequence"/>
</dbReference>
<name>A0A8H4KPY2_9HYPO</name>